<sequence>MAVSTARASTRTLSHVLLAGLNPLSPPSSSSSSALSGAARQSPSNPALAPVPFTGWLASVGRELDTTAPIRLVPSALAAGAGHQLVAYRNYEGVERILALGRNEAGQLGVGFASQEGTRGLVEGFEGDGVLAARASVQASYLLVRDGGASPLLQPCESFTPNVHSTRLYSTGNLARGRLGHPALFPPAHALEAHEEPRQYSLPRAAAVPLPEGLGRIKQIEAGFEHLLILTAEDGEIYGTGCNTDGQLGLGAATSDVYQLTRLPLPGEVAKEGGVERISAGADTSALVTKSGTLWVWGNSEYAQGMHGDKIDQIASPLPVRPSFLPSNRRLVDYRCGGSFALALDDRGSVYSAGFGALGLGAGTLHSMVPQRVERLEGAGVSRIRAGWGHAAAVRDHATDSALYTWGLNTPHGRLGHGALPPSPTSPSSLDPSVPPAVAPHAHEPTEVRLPLRAVGLEDGADEGARWELGEVECGMESLWVELRVEEDVD</sequence>
<keyword evidence="5" id="KW-1185">Reference proteome</keyword>
<feature type="region of interest" description="Disordered" evidence="3">
    <location>
        <begin position="24"/>
        <end position="46"/>
    </location>
</feature>
<dbReference type="InterPro" id="IPR009091">
    <property type="entry name" value="RCC1/BLIP-II"/>
</dbReference>
<evidence type="ECO:0000256" key="3">
    <source>
        <dbReference type="SAM" id="MobiDB-lite"/>
    </source>
</evidence>
<dbReference type="PANTHER" id="PTHR22870">
    <property type="entry name" value="REGULATOR OF CHROMOSOME CONDENSATION"/>
    <property type="match status" value="1"/>
</dbReference>
<dbReference type="PRINTS" id="PR00633">
    <property type="entry name" value="RCCNDNSATION"/>
</dbReference>
<dbReference type="EMBL" id="SOZI01000026">
    <property type="protein sequence ID" value="TNY22351.1"/>
    <property type="molecule type" value="Genomic_DNA"/>
</dbReference>
<dbReference type="Pfam" id="PF13540">
    <property type="entry name" value="RCC1_2"/>
    <property type="match status" value="2"/>
</dbReference>
<reference evidence="4 5" key="1">
    <citation type="submission" date="2019-03" db="EMBL/GenBank/DDBJ databases">
        <title>Rhodosporidium diobovatum UCD-FST 08-225 genome sequencing, assembly, and annotation.</title>
        <authorList>
            <person name="Fakankun I.U."/>
            <person name="Fristensky B."/>
            <person name="Levin D.B."/>
        </authorList>
    </citation>
    <scope>NUCLEOTIDE SEQUENCE [LARGE SCALE GENOMIC DNA]</scope>
    <source>
        <strain evidence="4 5">UCD-FST 08-225</strain>
    </source>
</reference>
<dbReference type="Gene3D" id="2.130.10.30">
    <property type="entry name" value="Regulator of chromosome condensation 1/beta-lactamase-inhibitor protein II"/>
    <property type="match status" value="1"/>
</dbReference>
<comment type="caution">
    <text evidence="4">The sequence shown here is derived from an EMBL/GenBank/DDBJ whole genome shotgun (WGS) entry which is preliminary data.</text>
</comment>
<evidence type="ECO:0000313" key="5">
    <source>
        <dbReference type="Proteomes" id="UP000311382"/>
    </source>
</evidence>
<gene>
    <name evidence="4" type="ORF">DMC30DRAFT_432797</name>
</gene>
<dbReference type="InterPro" id="IPR000408">
    <property type="entry name" value="Reg_chr_condens"/>
</dbReference>
<evidence type="ECO:0000313" key="4">
    <source>
        <dbReference type="EMBL" id="TNY22351.1"/>
    </source>
</evidence>
<keyword evidence="1" id="KW-0677">Repeat</keyword>
<feature type="compositionally biased region" description="Low complexity" evidence="3">
    <location>
        <begin position="24"/>
        <end position="39"/>
    </location>
</feature>
<evidence type="ECO:0000256" key="2">
    <source>
        <dbReference type="PROSITE-ProRule" id="PRU00235"/>
    </source>
</evidence>
<accession>A0A5C5G388</accession>
<organism evidence="4 5">
    <name type="scientific">Rhodotorula diobovata</name>
    <dbReference type="NCBI Taxonomy" id="5288"/>
    <lineage>
        <taxon>Eukaryota</taxon>
        <taxon>Fungi</taxon>
        <taxon>Dikarya</taxon>
        <taxon>Basidiomycota</taxon>
        <taxon>Pucciniomycotina</taxon>
        <taxon>Microbotryomycetes</taxon>
        <taxon>Sporidiobolales</taxon>
        <taxon>Sporidiobolaceae</taxon>
        <taxon>Rhodotorula</taxon>
    </lineage>
</organism>
<dbReference type="PROSITE" id="PS50012">
    <property type="entry name" value="RCC1_3"/>
    <property type="match status" value="3"/>
</dbReference>
<dbReference type="PANTHER" id="PTHR22870:SF408">
    <property type="entry name" value="OS09G0560450 PROTEIN"/>
    <property type="match status" value="1"/>
</dbReference>
<dbReference type="Proteomes" id="UP000311382">
    <property type="component" value="Unassembled WGS sequence"/>
</dbReference>
<feature type="repeat" description="RCC1" evidence="2">
    <location>
        <begin position="348"/>
        <end position="397"/>
    </location>
</feature>
<feature type="repeat" description="RCC1" evidence="2">
    <location>
        <begin position="292"/>
        <end position="347"/>
    </location>
</feature>
<dbReference type="Pfam" id="PF00415">
    <property type="entry name" value="RCC1"/>
    <property type="match status" value="1"/>
</dbReference>
<name>A0A5C5G388_9BASI</name>
<protein>
    <submittedName>
        <fullName evidence="4">Putative Uvb-resistance protein uvr8</fullName>
    </submittedName>
</protein>
<dbReference type="OrthoDB" id="5370059at2759"/>
<dbReference type="InterPro" id="IPR051210">
    <property type="entry name" value="Ub_ligase/GEF_domain"/>
</dbReference>
<dbReference type="STRING" id="5288.A0A5C5G388"/>
<dbReference type="SUPFAM" id="SSF50985">
    <property type="entry name" value="RCC1/BLIP-II"/>
    <property type="match status" value="1"/>
</dbReference>
<feature type="repeat" description="RCC1" evidence="2">
    <location>
        <begin position="235"/>
        <end position="291"/>
    </location>
</feature>
<proteinExistence type="predicted"/>
<dbReference type="AlphaFoldDB" id="A0A5C5G388"/>
<evidence type="ECO:0000256" key="1">
    <source>
        <dbReference type="ARBA" id="ARBA00022737"/>
    </source>
</evidence>
<feature type="region of interest" description="Disordered" evidence="3">
    <location>
        <begin position="415"/>
        <end position="444"/>
    </location>
</feature>